<protein>
    <submittedName>
        <fullName evidence="1">Uncharacterized protein</fullName>
    </submittedName>
</protein>
<dbReference type="AlphaFoldDB" id="A0A1J4K8B3"/>
<dbReference type="EMBL" id="MLAK01000742">
    <property type="protein sequence ID" value="OHT05902.1"/>
    <property type="molecule type" value="Genomic_DNA"/>
</dbReference>
<gene>
    <name evidence="1" type="ORF">TRFO_26172</name>
</gene>
<dbReference type="Proteomes" id="UP000179807">
    <property type="component" value="Unassembled WGS sequence"/>
</dbReference>
<dbReference type="GeneID" id="94839498"/>
<proteinExistence type="predicted"/>
<keyword evidence="2" id="KW-1185">Reference proteome</keyword>
<comment type="caution">
    <text evidence="1">The sequence shown here is derived from an EMBL/GenBank/DDBJ whole genome shotgun (WGS) entry which is preliminary data.</text>
</comment>
<evidence type="ECO:0000313" key="1">
    <source>
        <dbReference type="EMBL" id="OHT05902.1"/>
    </source>
</evidence>
<reference evidence="1" key="1">
    <citation type="submission" date="2016-10" db="EMBL/GenBank/DDBJ databases">
        <authorList>
            <person name="Benchimol M."/>
            <person name="Almeida L.G."/>
            <person name="Vasconcelos A.T."/>
            <person name="Perreira-Neves A."/>
            <person name="Rosa I.A."/>
            <person name="Tasca T."/>
            <person name="Bogo M.R."/>
            <person name="de Souza W."/>
        </authorList>
    </citation>
    <scope>NUCLEOTIDE SEQUENCE [LARGE SCALE GENOMIC DNA]</scope>
    <source>
        <strain evidence="1">K</strain>
    </source>
</reference>
<sequence>MMLFPSIAFMLNYKQILLEWRFSTKFAFVWILLEVFGNNLSWCLLGGRDVLWNRLGWNFYGIKCGGCFVMDNCAFEFRIFRNWWFFGNWFLSQFDDCVIIHNNWSFIFI</sequence>
<dbReference type="RefSeq" id="XP_068359038.1">
    <property type="nucleotide sequence ID" value="XM_068504794.1"/>
</dbReference>
<dbReference type="VEuPathDB" id="TrichDB:TRFO_26172"/>
<organism evidence="1 2">
    <name type="scientific">Tritrichomonas foetus</name>
    <dbReference type="NCBI Taxonomy" id="1144522"/>
    <lineage>
        <taxon>Eukaryota</taxon>
        <taxon>Metamonada</taxon>
        <taxon>Parabasalia</taxon>
        <taxon>Tritrichomonadida</taxon>
        <taxon>Tritrichomonadidae</taxon>
        <taxon>Tritrichomonas</taxon>
    </lineage>
</organism>
<accession>A0A1J4K8B3</accession>
<evidence type="ECO:0000313" key="2">
    <source>
        <dbReference type="Proteomes" id="UP000179807"/>
    </source>
</evidence>
<name>A0A1J4K8B3_9EUKA</name>